<sequence length="136" mass="15055">MNRDGVRQVDALLLQAGRQRPPRAYAIDDHPAVFGGLIGAHLLHRETMTTAEGEPVVFWINNSTDERRLTHNETATQLYQKLSSVPTRAAVLGDVIVTGDEESVPLSVVRLAQRLYMRHEHALTAAMAAYTGRRIG</sequence>
<organism evidence="1 2">
    <name type="scientific">Mycolicibacter arupensis</name>
    <dbReference type="NCBI Taxonomy" id="342002"/>
    <lineage>
        <taxon>Bacteria</taxon>
        <taxon>Bacillati</taxon>
        <taxon>Actinomycetota</taxon>
        <taxon>Actinomycetes</taxon>
        <taxon>Mycobacteriales</taxon>
        <taxon>Mycobacteriaceae</taxon>
        <taxon>Mycolicibacter</taxon>
    </lineage>
</organism>
<comment type="caution">
    <text evidence="1">The sequence shown here is derived from an EMBL/GenBank/DDBJ whole genome shotgun (WGS) entry which is preliminary data.</text>
</comment>
<protein>
    <submittedName>
        <fullName evidence="1">Uncharacterized protein</fullName>
    </submittedName>
</protein>
<dbReference type="RefSeq" id="WP_276760844.1">
    <property type="nucleotide sequence ID" value="NZ_SSGD01000061.1"/>
</dbReference>
<evidence type="ECO:0000313" key="1">
    <source>
        <dbReference type="EMBL" id="TXI55943.1"/>
    </source>
</evidence>
<evidence type="ECO:0000313" key="2">
    <source>
        <dbReference type="Proteomes" id="UP000321797"/>
    </source>
</evidence>
<reference evidence="1 2" key="1">
    <citation type="submission" date="2018-09" db="EMBL/GenBank/DDBJ databases">
        <title>Metagenome Assembled Genomes from an Advanced Water Purification Facility.</title>
        <authorList>
            <person name="Stamps B.W."/>
            <person name="Spear J.R."/>
        </authorList>
    </citation>
    <scope>NUCLEOTIDE SEQUENCE [LARGE SCALE GENOMIC DNA]</scope>
    <source>
        <strain evidence="1">Bin_29_2</strain>
    </source>
</reference>
<name>A0A5C7Y2P7_9MYCO</name>
<accession>A0A5C7Y2P7</accession>
<proteinExistence type="predicted"/>
<dbReference type="EMBL" id="SSGD01000061">
    <property type="protein sequence ID" value="TXI55943.1"/>
    <property type="molecule type" value="Genomic_DNA"/>
</dbReference>
<dbReference type="AlphaFoldDB" id="A0A5C7Y2P7"/>
<dbReference type="Proteomes" id="UP000321797">
    <property type="component" value="Unassembled WGS sequence"/>
</dbReference>
<gene>
    <name evidence="1" type="ORF">E6Q54_12000</name>
</gene>